<feature type="modified residue" description="4-aspartylphosphate" evidence="1">
    <location>
        <position position="57"/>
    </location>
</feature>
<dbReference type="STRING" id="2754.EH55_00825"/>
<evidence type="ECO:0000313" key="5">
    <source>
        <dbReference type="Proteomes" id="UP000027665"/>
    </source>
</evidence>
<evidence type="ECO:0000313" key="4">
    <source>
        <dbReference type="EMBL" id="KEJ92753.1"/>
    </source>
</evidence>
<dbReference type="InterPro" id="IPR052048">
    <property type="entry name" value="ST_Response_Regulator"/>
</dbReference>
<dbReference type="Gene3D" id="1.10.10.10">
    <property type="entry name" value="Winged helix-like DNA-binding domain superfamily/Winged helix DNA-binding domain"/>
    <property type="match status" value="1"/>
</dbReference>
<evidence type="ECO:0000256" key="1">
    <source>
        <dbReference type="PROSITE-ProRule" id="PRU00169"/>
    </source>
</evidence>
<keyword evidence="1" id="KW-0597">Phosphoprotein</keyword>
<dbReference type="PROSITE" id="PS50110">
    <property type="entry name" value="RESPONSE_REGULATORY"/>
    <property type="match status" value="1"/>
</dbReference>
<comment type="caution">
    <text evidence="4">The sequence shown here is derived from an EMBL/GenBank/DDBJ whole genome shotgun (WGS) entry which is preliminary data.</text>
</comment>
<dbReference type="GO" id="GO:0003723">
    <property type="term" value="F:RNA binding"/>
    <property type="evidence" value="ECO:0007669"/>
    <property type="project" value="InterPro"/>
</dbReference>
<dbReference type="EMBL" id="JMKI01000016">
    <property type="protein sequence ID" value="KEJ92753.1"/>
    <property type="molecule type" value="Genomic_DNA"/>
</dbReference>
<dbReference type="InterPro" id="IPR036388">
    <property type="entry name" value="WH-like_DNA-bd_sf"/>
</dbReference>
<dbReference type="OrthoDB" id="9790669at2"/>
<proteinExistence type="predicted"/>
<dbReference type="PROSITE" id="PS50921">
    <property type="entry name" value="ANTAR"/>
    <property type="match status" value="1"/>
</dbReference>
<dbReference type="GO" id="GO:0000160">
    <property type="term" value="P:phosphorelay signal transduction system"/>
    <property type="evidence" value="ECO:0007669"/>
    <property type="project" value="InterPro"/>
</dbReference>
<sequence>MKTEKLTVVIADDEPITRMDLRELLLDSGYEVVAEAGDGFDALEACRKYQPDIVLMDIKMPLLDGLSAAKMIVQEDLTDAIILLTAYREMEFIDEAKKIGVNGYLVKPIDEKSLIPSMEVMLSKGREIKRLRKDIQRVSSRLENRGVIERAKGRVMREKGMTEEEAYIYIRNLSLQKGVSMRQIADIILQSKAMAR</sequence>
<dbReference type="InterPro" id="IPR005561">
    <property type="entry name" value="ANTAR"/>
</dbReference>
<protein>
    <submittedName>
        <fullName evidence="4">Fis family transcriptional regulator</fullName>
    </submittedName>
</protein>
<dbReference type="AlphaFoldDB" id="A0A073IQY2"/>
<organism evidence="4 5">
    <name type="scientific">Synergistes jonesii</name>
    <dbReference type="NCBI Taxonomy" id="2754"/>
    <lineage>
        <taxon>Bacteria</taxon>
        <taxon>Thermotogati</taxon>
        <taxon>Synergistota</taxon>
        <taxon>Synergistia</taxon>
        <taxon>Synergistales</taxon>
        <taxon>Synergistaceae</taxon>
        <taxon>Synergistes</taxon>
    </lineage>
</organism>
<dbReference type="SMART" id="SM01012">
    <property type="entry name" value="ANTAR"/>
    <property type="match status" value="1"/>
</dbReference>
<dbReference type="InterPro" id="IPR008327">
    <property type="entry name" value="Sig_transdc_resp-reg_antiterm"/>
</dbReference>
<dbReference type="Proteomes" id="UP000027665">
    <property type="component" value="Unassembled WGS sequence"/>
</dbReference>
<dbReference type="InterPro" id="IPR011006">
    <property type="entry name" value="CheY-like_superfamily"/>
</dbReference>
<dbReference type="PANTHER" id="PTHR43228">
    <property type="entry name" value="TWO-COMPONENT RESPONSE REGULATOR"/>
    <property type="match status" value="1"/>
</dbReference>
<feature type="domain" description="ANTAR" evidence="3">
    <location>
        <begin position="128"/>
        <end position="189"/>
    </location>
</feature>
<dbReference type="Pfam" id="PF00072">
    <property type="entry name" value="Response_reg"/>
    <property type="match status" value="1"/>
</dbReference>
<evidence type="ECO:0000259" key="2">
    <source>
        <dbReference type="PROSITE" id="PS50110"/>
    </source>
</evidence>
<dbReference type="PIRSF" id="PIRSF036382">
    <property type="entry name" value="RR_antiterm"/>
    <property type="match status" value="1"/>
</dbReference>
<dbReference type="GeneID" id="90983087"/>
<dbReference type="PANTHER" id="PTHR43228:SF1">
    <property type="entry name" value="TWO-COMPONENT RESPONSE REGULATOR ARR22"/>
    <property type="match status" value="1"/>
</dbReference>
<name>A0A073IQY2_9BACT</name>
<dbReference type="Pfam" id="PF03861">
    <property type="entry name" value="ANTAR"/>
    <property type="match status" value="1"/>
</dbReference>
<feature type="domain" description="Response regulatory" evidence="2">
    <location>
        <begin position="7"/>
        <end position="122"/>
    </location>
</feature>
<dbReference type="InterPro" id="IPR001789">
    <property type="entry name" value="Sig_transdc_resp-reg_receiver"/>
</dbReference>
<dbReference type="Gene3D" id="3.40.50.2300">
    <property type="match status" value="1"/>
</dbReference>
<accession>A0A073IQY2</accession>
<dbReference type="eggNOG" id="COG3707">
    <property type="taxonomic scope" value="Bacteria"/>
</dbReference>
<dbReference type="SUPFAM" id="SSF52172">
    <property type="entry name" value="CheY-like"/>
    <property type="match status" value="1"/>
</dbReference>
<dbReference type="RefSeq" id="WP_037975038.1">
    <property type="nucleotide sequence ID" value="NZ_JAWRIX010000020.1"/>
</dbReference>
<gene>
    <name evidence="4" type="ORF">EH55_00825</name>
</gene>
<keyword evidence="5" id="KW-1185">Reference proteome</keyword>
<dbReference type="PATRIC" id="fig|2754.20.peg.2520"/>
<evidence type="ECO:0000259" key="3">
    <source>
        <dbReference type="PROSITE" id="PS50921"/>
    </source>
</evidence>
<dbReference type="SMART" id="SM00448">
    <property type="entry name" value="REC"/>
    <property type="match status" value="1"/>
</dbReference>
<reference evidence="4 5" key="1">
    <citation type="submission" date="2014-04" db="EMBL/GenBank/DDBJ databases">
        <title>Draft Genome Sequence of Synergistes jonesii.</title>
        <authorList>
            <person name="Coil D.A."/>
            <person name="Eisen J.A."/>
            <person name="Holland-Moritz H.E."/>
        </authorList>
    </citation>
    <scope>NUCLEOTIDE SEQUENCE [LARGE SCALE GENOMIC DNA]</scope>
    <source>
        <strain evidence="4 5">78-1</strain>
    </source>
</reference>